<feature type="compositionally biased region" description="Basic and acidic residues" evidence="1">
    <location>
        <begin position="22"/>
        <end position="32"/>
    </location>
</feature>
<organism evidence="2 3">
    <name type="scientific">Caenorhabditis remanei</name>
    <name type="common">Caenorhabditis vulgaris</name>
    <dbReference type="NCBI Taxonomy" id="31234"/>
    <lineage>
        <taxon>Eukaryota</taxon>
        <taxon>Metazoa</taxon>
        <taxon>Ecdysozoa</taxon>
        <taxon>Nematoda</taxon>
        <taxon>Chromadorea</taxon>
        <taxon>Rhabditida</taxon>
        <taxon>Rhabditina</taxon>
        <taxon>Rhabditomorpha</taxon>
        <taxon>Rhabditoidea</taxon>
        <taxon>Rhabditidae</taxon>
        <taxon>Peloderinae</taxon>
        <taxon>Caenorhabditis</taxon>
    </lineage>
</organism>
<comment type="caution">
    <text evidence="2">The sequence shown here is derived from an EMBL/GenBank/DDBJ whole genome shotgun (WGS) entry which is preliminary data.</text>
</comment>
<dbReference type="KEGG" id="crq:GCK72_006746"/>
<feature type="compositionally biased region" description="Acidic residues" evidence="1">
    <location>
        <begin position="91"/>
        <end position="101"/>
    </location>
</feature>
<evidence type="ECO:0000256" key="1">
    <source>
        <dbReference type="SAM" id="MobiDB-lite"/>
    </source>
</evidence>
<evidence type="ECO:0000313" key="2">
    <source>
        <dbReference type="EMBL" id="KAF1766788.1"/>
    </source>
</evidence>
<dbReference type="RefSeq" id="XP_003110076.2">
    <property type="nucleotide sequence ID" value="XM_003110028.2"/>
</dbReference>
<dbReference type="AlphaFoldDB" id="A0A6A5HG39"/>
<dbReference type="GeneID" id="9804401"/>
<feature type="region of interest" description="Disordered" evidence="1">
    <location>
        <begin position="73"/>
        <end position="101"/>
    </location>
</feature>
<dbReference type="Proteomes" id="UP000483820">
    <property type="component" value="Chromosome II"/>
</dbReference>
<sequence>MTTITNSNTQLQKIVDENEDCIKQKSDKKSEVPSRIQEVDSSDEDDFDERVEKLFNELDDFERKILEAKESYTHWEEDRKREESEYSDFIYTDDEDDDEKK</sequence>
<accession>A0A6A5HG39</accession>
<evidence type="ECO:0000313" key="3">
    <source>
        <dbReference type="Proteomes" id="UP000483820"/>
    </source>
</evidence>
<feature type="region of interest" description="Disordered" evidence="1">
    <location>
        <begin position="22"/>
        <end position="48"/>
    </location>
</feature>
<proteinExistence type="predicted"/>
<feature type="compositionally biased region" description="Basic and acidic residues" evidence="1">
    <location>
        <begin position="73"/>
        <end position="84"/>
    </location>
</feature>
<dbReference type="CTD" id="9804401"/>
<dbReference type="EMBL" id="WUAV01000002">
    <property type="protein sequence ID" value="KAF1766788.1"/>
    <property type="molecule type" value="Genomic_DNA"/>
</dbReference>
<protein>
    <submittedName>
        <fullName evidence="2">Uncharacterized protein</fullName>
    </submittedName>
</protein>
<name>A0A6A5HG39_CAERE</name>
<gene>
    <name evidence="2" type="ORF">GCK72_006746</name>
</gene>
<reference evidence="2 3" key="1">
    <citation type="submission" date="2019-12" db="EMBL/GenBank/DDBJ databases">
        <title>Chromosome-level assembly of the Caenorhabditis remanei genome.</title>
        <authorList>
            <person name="Teterina A.A."/>
            <person name="Willis J.H."/>
            <person name="Phillips P.C."/>
        </authorList>
    </citation>
    <scope>NUCLEOTIDE SEQUENCE [LARGE SCALE GENOMIC DNA]</scope>
    <source>
        <strain evidence="2 3">PX506</strain>
        <tissue evidence="2">Whole organism</tissue>
    </source>
</reference>